<evidence type="ECO:0000313" key="1">
    <source>
        <dbReference type="EMBL" id="KFM78752.1"/>
    </source>
</evidence>
<name>A0A087UN13_STEMI</name>
<dbReference type="EMBL" id="KK120653">
    <property type="protein sequence ID" value="KFM78752.1"/>
    <property type="molecule type" value="Genomic_DNA"/>
</dbReference>
<dbReference type="OrthoDB" id="6421748at2759"/>
<feature type="non-terminal residue" evidence="1">
    <location>
        <position position="103"/>
    </location>
</feature>
<dbReference type="InterPro" id="IPR013783">
    <property type="entry name" value="Ig-like_fold"/>
</dbReference>
<organism evidence="1 2">
    <name type="scientific">Stegodyphus mimosarum</name>
    <name type="common">African social velvet spider</name>
    <dbReference type="NCBI Taxonomy" id="407821"/>
    <lineage>
        <taxon>Eukaryota</taxon>
        <taxon>Metazoa</taxon>
        <taxon>Ecdysozoa</taxon>
        <taxon>Arthropoda</taxon>
        <taxon>Chelicerata</taxon>
        <taxon>Arachnida</taxon>
        <taxon>Araneae</taxon>
        <taxon>Araneomorphae</taxon>
        <taxon>Entelegynae</taxon>
        <taxon>Eresoidea</taxon>
        <taxon>Eresidae</taxon>
        <taxon>Stegodyphus</taxon>
    </lineage>
</organism>
<accession>A0A087UN13</accession>
<proteinExistence type="predicted"/>
<evidence type="ECO:0000313" key="2">
    <source>
        <dbReference type="Proteomes" id="UP000054359"/>
    </source>
</evidence>
<dbReference type="Proteomes" id="UP000054359">
    <property type="component" value="Unassembled WGS sequence"/>
</dbReference>
<sequence length="103" mass="11665">MPEYSTLSSVTSIAFRSDAFFLPNKFSITASINDIVVLTLKEQEKVIFAQNETIWMKDGKPLNTELFKHIQRTSLAINTSDTSFAGIYSLGYKNYSSLRRGFI</sequence>
<reference evidence="1 2" key="1">
    <citation type="submission" date="2013-11" db="EMBL/GenBank/DDBJ databases">
        <title>Genome sequencing of Stegodyphus mimosarum.</title>
        <authorList>
            <person name="Bechsgaard J."/>
        </authorList>
    </citation>
    <scope>NUCLEOTIDE SEQUENCE [LARGE SCALE GENOMIC DNA]</scope>
</reference>
<gene>
    <name evidence="1" type="ORF">X975_00511</name>
</gene>
<protein>
    <submittedName>
        <fullName evidence="1">Uncharacterized protein</fullName>
    </submittedName>
</protein>
<keyword evidence="2" id="KW-1185">Reference proteome</keyword>
<dbReference type="Gene3D" id="2.60.40.10">
    <property type="entry name" value="Immunoglobulins"/>
    <property type="match status" value="1"/>
</dbReference>
<dbReference type="AlphaFoldDB" id="A0A087UN13"/>